<feature type="repeat" description="TPR" evidence="3">
    <location>
        <begin position="64"/>
        <end position="97"/>
    </location>
</feature>
<sequence>MLDQNNGKKMKALEDYNTAIVLDSNIAQIYSSRALLHLSLENKDQAIIDHNTAINWILKMLEVIKMLNQIGLFYRYMKKFDLAFKDYTKTIELNSNDAKTYKKEQICLKQMANMTRPFKIVFKHLNQNQTIHLQW</sequence>
<keyword evidence="2 3" id="KW-0802">TPR repeat</keyword>
<evidence type="ECO:0000313" key="5">
    <source>
        <dbReference type="Proteomes" id="UP000689195"/>
    </source>
</evidence>
<comment type="caution">
    <text evidence="4">The sequence shown here is derived from an EMBL/GenBank/DDBJ whole genome shotgun (WGS) entry which is preliminary data.</text>
</comment>
<reference evidence="4" key="1">
    <citation type="submission" date="2021-01" db="EMBL/GenBank/DDBJ databases">
        <authorList>
            <consortium name="Genoscope - CEA"/>
            <person name="William W."/>
        </authorList>
    </citation>
    <scope>NUCLEOTIDE SEQUENCE</scope>
</reference>
<dbReference type="SMART" id="SM00028">
    <property type="entry name" value="TPR"/>
    <property type="match status" value="2"/>
</dbReference>
<protein>
    <submittedName>
        <fullName evidence="4">Uncharacterized protein</fullName>
    </submittedName>
</protein>
<name>A0A8S1WL81_9CILI</name>
<evidence type="ECO:0000256" key="2">
    <source>
        <dbReference type="ARBA" id="ARBA00022803"/>
    </source>
</evidence>
<organism evidence="4 5">
    <name type="scientific">Paramecium pentaurelia</name>
    <dbReference type="NCBI Taxonomy" id="43138"/>
    <lineage>
        <taxon>Eukaryota</taxon>
        <taxon>Sar</taxon>
        <taxon>Alveolata</taxon>
        <taxon>Ciliophora</taxon>
        <taxon>Intramacronucleata</taxon>
        <taxon>Oligohymenophorea</taxon>
        <taxon>Peniculida</taxon>
        <taxon>Parameciidae</taxon>
        <taxon>Paramecium</taxon>
    </lineage>
</organism>
<evidence type="ECO:0000256" key="3">
    <source>
        <dbReference type="PROSITE-ProRule" id="PRU00339"/>
    </source>
</evidence>
<dbReference type="Pfam" id="PF13181">
    <property type="entry name" value="TPR_8"/>
    <property type="match status" value="1"/>
</dbReference>
<dbReference type="InterPro" id="IPR050498">
    <property type="entry name" value="Ycf3"/>
</dbReference>
<evidence type="ECO:0000313" key="4">
    <source>
        <dbReference type="EMBL" id="CAD8189371.1"/>
    </source>
</evidence>
<dbReference type="EMBL" id="CAJJDO010000093">
    <property type="protein sequence ID" value="CAD8189371.1"/>
    <property type="molecule type" value="Genomic_DNA"/>
</dbReference>
<dbReference type="PROSITE" id="PS50005">
    <property type="entry name" value="TPR"/>
    <property type="match status" value="1"/>
</dbReference>
<keyword evidence="1" id="KW-0677">Repeat</keyword>
<evidence type="ECO:0000256" key="1">
    <source>
        <dbReference type="ARBA" id="ARBA00022737"/>
    </source>
</evidence>
<dbReference type="InterPro" id="IPR019734">
    <property type="entry name" value="TPR_rpt"/>
</dbReference>
<dbReference type="PANTHER" id="PTHR44858">
    <property type="entry name" value="TETRATRICOPEPTIDE REPEAT PROTEIN 6"/>
    <property type="match status" value="1"/>
</dbReference>
<dbReference type="AlphaFoldDB" id="A0A8S1WL81"/>
<gene>
    <name evidence="4" type="ORF">PPENT_87.1.T0930180</name>
</gene>
<dbReference type="Proteomes" id="UP000689195">
    <property type="component" value="Unassembled WGS sequence"/>
</dbReference>
<proteinExistence type="predicted"/>
<keyword evidence="5" id="KW-1185">Reference proteome</keyword>
<accession>A0A8S1WL81</accession>
<dbReference type="OrthoDB" id="1926212at2759"/>
<dbReference type="PANTHER" id="PTHR44858:SF1">
    <property type="entry name" value="UDP-N-ACETYLGLUCOSAMINE--PEPTIDE N-ACETYLGLUCOSAMINYLTRANSFERASE SPINDLY-RELATED"/>
    <property type="match status" value="1"/>
</dbReference>